<name>A0A6M2DLN0_XENCH</name>
<dbReference type="CDD" id="cd12386">
    <property type="entry name" value="RRM2_hnRNPM_like"/>
    <property type="match status" value="1"/>
</dbReference>
<evidence type="ECO:0000256" key="1">
    <source>
        <dbReference type="ARBA" id="ARBA00022884"/>
    </source>
</evidence>
<evidence type="ECO:0000256" key="2">
    <source>
        <dbReference type="PROSITE-ProRule" id="PRU00176"/>
    </source>
</evidence>
<sequence length="565" mass="62500">MDSDSMKHEDSLERERDRTRRERPSRFSDAARDKSRDREENKRGSFKRLYVSNIPYEYRWQELKDLFREQVGEVAFVELFYDENEKSRGCGIIEFSSDKLGEKALDIMQGYDINGRKLKLKEDDYAERDKHGFIIKSRRHDDRRPDLRDEIRRSNYKDRHMNDGARNAGNFNTYGLSLSFLENLGIKEPLQSRIFVANLDYKVDAKKLREVFRLAGKVQNVDLSVDKEGNSRGFAVVEFDHPVESVQAISMFDHQALYDRRMTVRMDRAVEKLDHARLPEGLKGIGQGLGPNGEPLRDVAYNLPNNASNNSGLNSVSPQLCNNSMTGGLQQGLNLAALSNVVGGNLAGLGTIQSLGASLGALSNPLLSLGSGDLNNLNIANSLGNSNLGSLNAGGLSVGNNLSSGNLAALSSLSSTQQSNQLSFNRDNVHNQSASFDLGTGASSNSAGYMSTNFSNNRDNYNSNALDSYGSTDLFGSGKLAENSSRSGNNMHTLTDTLVINNLPTNCTWQDLRAKFRDLGGVENVEMRGKDTGLIRFSSESQAARAFKSIDGTRFCGKSLHVSYY</sequence>
<dbReference type="GO" id="GO:0005634">
    <property type="term" value="C:nucleus"/>
    <property type="evidence" value="ECO:0007669"/>
    <property type="project" value="TreeGrafter"/>
</dbReference>
<dbReference type="PANTHER" id="PTHR23003:SF3">
    <property type="entry name" value="FI21236P1-RELATED"/>
    <property type="match status" value="1"/>
</dbReference>
<feature type="domain" description="RRM" evidence="4">
    <location>
        <begin position="496"/>
        <end position="565"/>
    </location>
</feature>
<dbReference type="FunFam" id="3.30.70.330:FF:000531">
    <property type="entry name" value="Myelin expression factor 2"/>
    <property type="match status" value="1"/>
</dbReference>
<feature type="domain" description="RRM" evidence="4">
    <location>
        <begin position="47"/>
        <end position="125"/>
    </location>
</feature>
<dbReference type="GO" id="GO:0005737">
    <property type="term" value="C:cytoplasm"/>
    <property type="evidence" value="ECO:0007669"/>
    <property type="project" value="TreeGrafter"/>
</dbReference>
<accession>A0A6M2DLN0</accession>
<feature type="domain" description="RRM" evidence="4">
    <location>
        <begin position="192"/>
        <end position="269"/>
    </location>
</feature>
<protein>
    <submittedName>
        <fullName evidence="5">Putative rna-binding protein hnrnp-m</fullName>
    </submittedName>
</protein>
<dbReference type="EMBL" id="GIIL01002021">
    <property type="protein sequence ID" value="NOV45747.1"/>
    <property type="molecule type" value="Transcribed_RNA"/>
</dbReference>
<keyword evidence="1 2" id="KW-0694">RNA-binding</keyword>
<dbReference type="InterPro" id="IPR000504">
    <property type="entry name" value="RRM_dom"/>
</dbReference>
<dbReference type="InterPro" id="IPR035979">
    <property type="entry name" value="RBD_domain_sf"/>
</dbReference>
<dbReference type="SMART" id="SM00360">
    <property type="entry name" value="RRM"/>
    <property type="match status" value="3"/>
</dbReference>
<feature type="region of interest" description="Disordered" evidence="3">
    <location>
        <begin position="1"/>
        <end position="39"/>
    </location>
</feature>
<dbReference type="PANTHER" id="PTHR23003">
    <property type="entry name" value="RNA RECOGNITION MOTIF RRM DOMAIN CONTAINING PROTEIN"/>
    <property type="match status" value="1"/>
</dbReference>
<evidence type="ECO:0000259" key="4">
    <source>
        <dbReference type="PROSITE" id="PS50102"/>
    </source>
</evidence>
<dbReference type="AlphaFoldDB" id="A0A6M2DLN0"/>
<dbReference type="PROSITE" id="PS50102">
    <property type="entry name" value="RRM"/>
    <property type="match status" value="3"/>
</dbReference>
<dbReference type="SUPFAM" id="SSF54928">
    <property type="entry name" value="RNA-binding domain, RBD"/>
    <property type="match status" value="2"/>
</dbReference>
<evidence type="ECO:0000313" key="5">
    <source>
        <dbReference type="EMBL" id="NOV45747.1"/>
    </source>
</evidence>
<dbReference type="Pfam" id="PF00076">
    <property type="entry name" value="RRM_1"/>
    <property type="match status" value="3"/>
</dbReference>
<dbReference type="InterPro" id="IPR050374">
    <property type="entry name" value="RRT5_SRSF_SR"/>
</dbReference>
<dbReference type="InterPro" id="IPR012677">
    <property type="entry name" value="Nucleotide-bd_a/b_plait_sf"/>
</dbReference>
<dbReference type="Gene3D" id="3.30.70.330">
    <property type="match status" value="3"/>
</dbReference>
<proteinExistence type="predicted"/>
<dbReference type="GO" id="GO:0003729">
    <property type="term" value="F:mRNA binding"/>
    <property type="evidence" value="ECO:0007669"/>
    <property type="project" value="TreeGrafter"/>
</dbReference>
<evidence type="ECO:0000256" key="3">
    <source>
        <dbReference type="SAM" id="MobiDB-lite"/>
    </source>
</evidence>
<reference evidence="5" key="1">
    <citation type="submission" date="2020-03" db="EMBL/GenBank/DDBJ databases">
        <title>Transcriptomic Profiling of the Digestive Tract of the Rat Flea, Xenopsylla cheopis, Following Blood Feeding and Infection with Yersinia pestis.</title>
        <authorList>
            <person name="Bland D.M."/>
            <person name="Martens C.A."/>
            <person name="Virtaneva K."/>
            <person name="Kanakabandi K."/>
            <person name="Long D."/>
            <person name="Rosenke R."/>
            <person name="Saturday G.A."/>
            <person name="Hoyt F.H."/>
            <person name="Bruno D.P."/>
            <person name="Ribeiro J.M.C."/>
            <person name="Hinnebusch J."/>
        </authorList>
    </citation>
    <scope>NUCLEOTIDE SEQUENCE</scope>
</reference>
<organism evidence="5">
    <name type="scientific">Xenopsylla cheopis</name>
    <name type="common">Oriental rat flea</name>
    <name type="synonym">Pulex cheopis</name>
    <dbReference type="NCBI Taxonomy" id="163159"/>
    <lineage>
        <taxon>Eukaryota</taxon>
        <taxon>Metazoa</taxon>
        <taxon>Ecdysozoa</taxon>
        <taxon>Arthropoda</taxon>
        <taxon>Hexapoda</taxon>
        <taxon>Insecta</taxon>
        <taxon>Pterygota</taxon>
        <taxon>Neoptera</taxon>
        <taxon>Endopterygota</taxon>
        <taxon>Siphonaptera</taxon>
        <taxon>Pulicidae</taxon>
        <taxon>Xenopsyllinae</taxon>
        <taxon>Xenopsylla</taxon>
    </lineage>
</organism>
<dbReference type="CDD" id="cd00590">
    <property type="entry name" value="RRM_SF"/>
    <property type="match status" value="1"/>
</dbReference>